<dbReference type="GO" id="GO:0005576">
    <property type="term" value="C:extracellular region"/>
    <property type="evidence" value="ECO:0007669"/>
    <property type="project" value="UniProtKB-SubCell"/>
</dbReference>
<dbReference type="EMBL" id="CP144746">
    <property type="protein sequence ID" value="WVZ59413.1"/>
    <property type="molecule type" value="Genomic_DNA"/>
</dbReference>
<evidence type="ECO:0000256" key="1">
    <source>
        <dbReference type="ARBA" id="ARBA00004613"/>
    </source>
</evidence>
<dbReference type="PANTHER" id="PTHR33191:SF80">
    <property type="entry name" value="RIPENING-RELATED PROTEIN 6-RELATED"/>
    <property type="match status" value="1"/>
</dbReference>
<feature type="signal peptide" evidence="6">
    <location>
        <begin position="1"/>
        <end position="27"/>
    </location>
</feature>
<comment type="subcellular location">
    <subcellularLocation>
        <location evidence="1">Secreted</location>
    </subcellularLocation>
</comment>
<evidence type="ECO:0000256" key="3">
    <source>
        <dbReference type="ARBA" id="ARBA00022525"/>
    </source>
</evidence>
<feature type="region of interest" description="Disordered" evidence="5">
    <location>
        <begin position="535"/>
        <end position="567"/>
    </location>
</feature>
<dbReference type="Pfam" id="PF24300">
    <property type="entry name" value="KWL1"/>
    <property type="match status" value="5"/>
</dbReference>
<gene>
    <name evidence="7" type="ORF">U9M48_009559</name>
</gene>
<proteinExistence type="inferred from homology"/>
<dbReference type="InterPro" id="IPR036908">
    <property type="entry name" value="RlpA-like_sf"/>
</dbReference>
<organism evidence="7 8">
    <name type="scientific">Paspalum notatum var. saurae</name>
    <dbReference type="NCBI Taxonomy" id="547442"/>
    <lineage>
        <taxon>Eukaryota</taxon>
        <taxon>Viridiplantae</taxon>
        <taxon>Streptophyta</taxon>
        <taxon>Embryophyta</taxon>
        <taxon>Tracheophyta</taxon>
        <taxon>Spermatophyta</taxon>
        <taxon>Magnoliopsida</taxon>
        <taxon>Liliopsida</taxon>
        <taxon>Poales</taxon>
        <taxon>Poaceae</taxon>
        <taxon>PACMAD clade</taxon>
        <taxon>Panicoideae</taxon>
        <taxon>Andropogonodae</taxon>
        <taxon>Paspaleae</taxon>
        <taxon>Paspalinae</taxon>
        <taxon>Paspalum</taxon>
    </lineage>
</organism>
<dbReference type="Proteomes" id="UP001341281">
    <property type="component" value="Chromosome 02"/>
</dbReference>
<evidence type="ECO:0000256" key="6">
    <source>
        <dbReference type="SAM" id="SignalP"/>
    </source>
</evidence>
<feature type="chain" id="PRO_5042822088" evidence="6">
    <location>
        <begin position="28"/>
        <end position="812"/>
    </location>
</feature>
<sequence>MARRNAKKLAVLAAVLVLAQVWCGVVARQNQNHLHQASMMVNGFEDGEEGGDPAECDGKYHHDGEMLAGLSTVWYAGGKRCHKPIRITSTRTGRSVVARVVDECDSSGHGGCKNNVIVTSKAVWKALGLHTKLGQAHATMMVNGFEDGEEGGDPAECDGKYHHDGEMLAGLSTVWYAGGKRCHKPIRITSTRTGRSVVARVVDECDSSGHGGCKNNVIVTSKAVWKALGLHTKLGQAHLAFLAVVVAVLVLLASSRAEARHHHHHHEPAPDDPCRDLASGLLRHKDHRCSSPAVSRHGGTPATMTVNGFQRGEDGGGPAACDGRFHSDREMVAALSTRWYAEGKRCHKPIRITSARTGRSVVARVVDECDSRHGCKNNIVDTSKAVWDALGLDPNVGEVPVTCGEDDRGPAACDGRFHSDRKMFAALSRDGGGGGWCHKLIRITSARTGWSVVARVVDECDSRRRCRNNIVDKSKAVWDALGLDAKIGEVPIAAFLAVLLVLAQVWCGVVARRHHREPDPCRDSVLLRHKDHRCSSPAVSPHGGTPATMTVNGFQKGEDGGGPSECDGRYHDDREMLVALSTGWYAGGKRCHKQIRITSTQTGHTVVATVVDECDSRHGCKNNIVDTSKAVWHALGLDTKIGEQLAFLAVVVAVLLLRAWSLAEARHHNHPHEPAPDDPCRHSASGLLRHKDHRCSSPSVSHHGGTPATMTVNGFQRGEDGGGPAACDGRFHSDREMVAALSTRWYAGGKRCHKPIRITSTRTGRSVVARVVDECDSRHGCKNNIVDTSKAVWDALGHDTNVGEVPVTWSDA</sequence>
<evidence type="ECO:0000256" key="2">
    <source>
        <dbReference type="ARBA" id="ARBA00005592"/>
    </source>
</evidence>
<protein>
    <submittedName>
        <fullName evidence="7">Uncharacterized protein</fullName>
    </submittedName>
</protein>
<keyword evidence="4 6" id="KW-0732">Signal</keyword>
<comment type="similarity">
    <text evidence="2">Belongs to the kiwellin family.</text>
</comment>
<dbReference type="InterPro" id="IPR039271">
    <property type="entry name" value="Kiwellin-like"/>
</dbReference>
<reference evidence="7 8" key="1">
    <citation type="submission" date="2024-02" db="EMBL/GenBank/DDBJ databases">
        <title>High-quality chromosome-scale genome assembly of Pensacola bahiagrass (Paspalum notatum Flugge var. saurae).</title>
        <authorList>
            <person name="Vega J.M."/>
            <person name="Podio M."/>
            <person name="Orjuela J."/>
            <person name="Siena L.A."/>
            <person name="Pessino S.C."/>
            <person name="Combes M.C."/>
            <person name="Mariac C."/>
            <person name="Albertini E."/>
            <person name="Pupilli F."/>
            <person name="Ortiz J.P.A."/>
            <person name="Leblanc O."/>
        </authorList>
    </citation>
    <scope>NUCLEOTIDE SEQUENCE [LARGE SCALE GENOMIC DNA]</scope>
    <source>
        <strain evidence="7">R1</strain>
        <tissue evidence="7">Leaf</tissue>
    </source>
</reference>
<evidence type="ECO:0000256" key="4">
    <source>
        <dbReference type="ARBA" id="ARBA00022729"/>
    </source>
</evidence>
<keyword evidence="8" id="KW-1185">Reference proteome</keyword>
<dbReference type="AlphaFoldDB" id="A0AAQ3WFC1"/>
<evidence type="ECO:0000256" key="5">
    <source>
        <dbReference type="SAM" id="MobiDB-lite"/>
    </source>
</evidence>
<feature type="region of interest" description="Disordered" evidence="5">
    <location>
        <begin position="691"/>
        <end position="728"/>
    </location>
</feature>
<dbReference type="SUPFAM" id="SSF50685">
    <property type="entry name" value="Barwin-like endoglucanases"/>
    <property type="match status" value="6"/>
</dbReference>
<evidence type="ECO:0000313" key="8">
    <source>
        <dbReference type="Proteomes" id="UP001341281"/>
    </source>
</evidence>
<dbReference type="CDD" id="cd22191">
    <property type="entry name" value="DPBB_RlpA_EXP_N-like"/>
    <property type="match status" value="1"/>
</dbReference>
<dbReference type="PANTHER" id="PTHR33191">
    <property type="entry name" value="RIPENING-RELATED PROTEIN 2-RELATED"/>
    <property type="match status" value="1"/>
</dbReference>
<evidence type="ECO:0000313" key="7">
    <source>
        <dbReference type="EMBL" id="WVZ59413.1"/>
    </source>
</evidence>
<accession>A0AAQ3WFC1</accession>
<name>A0AAQ3WFC1_PASNO</name>
<dbReference type="CDD" id="cd22270">
    <property type="entry name" value="DPBB_kiwellin-like"/>
    <property type="match status" value="5"/>
</dbReference>
<dbReference type="Gene3D" id="2.40.40.10">
    <property type="entry name" value="RlpA-like domain"/>
    <property type="match status" value="6"/>
</dbReference>
<keyword evidence="3" id="KW-0964">Secreted</keyword>